<proteinExistence type="predicted"/>
<keyword evidence="1" id="KW-0812">Transmembrane</keyword>
<protein>
    <recommendedName>
        <fullName evidence="3">Hexosyltransferase</fullName>
    </recommendedName>
</protein>
<dbReference type="PANTHER" id="PTHR11183">
    <property type="entry name" value="GLYCOGENIN SUBFAMILY MEMBER"/>
    <property type="match status" value="1"/>
</dbReference>
<organism evidence="2">
    <name type="scientific">Chaetoceros debilis</name>
    <dbReference type="NCBI Taxonomy" id="122233"/>
    <lineage>
        <taxon>Eukaryota</taxon>
        <taxon>Sar</taxon>
        <taxon>Stramenopiles</taxon>
        <taxon>Ochrophyta</taxon>
        <taxon>Bacillariophyta</taxon>
        <taxon>Coscinodiscophyceae</taxon>
        <taxon>Chaetocerotophycidae</taxon>
        <taxon>Chaetocerotales</taxon>
        <taxon>Chaetocerotaceae</taxon>
        <taxon>Chaetoceros</taxon>
    </lineage>
</organism>
<gene>
    <name evidence="2" type="ORF">CDEB00056_LOCUS7763</name>
</gene>
<dbReference type="Gene3D" id="3.90.550.10">
    <property type="entry name" value="Spore Coat Polysaccharide Biosynthesis Protein SpsA, Chain A"/>
    <property type="match status" value="1"/>
</dbReference>
<dbReference type="InterPro" id="IPR050587">
    <property type="entry name" value="GNT1/Glycosyltrans_8"/>
</dbReference>
<feature type="transmembrane region" description="Helical" evidence="1">
    <location>
        <begin position="12"/>
        <end position="32"/>
    </location>
</feature>
<evidence type="ECO:0008006" key="3">
    <source>
        <dbReference type="Google" id="ProtNLM"/>
    </source>
</evidence>
<dbReference type="EMBL" id="HBIO01010037">
    <property type="protein sequence ID" value="CAE0462922.1"/>
    <property type="molecule type" value="Transcribed_RNA"/>
</dbReference>
<reference evidence="2" key="1">
    <citation type="submission" date="2021-01" db="EMBL/GenBank/DDBJ databases">
        <authorList>
            <person name="Corre E."/>
            <person name="Pelletier E."/>
            <person name="Niang G."/>
            <person name="Scheremetjew M."/>
            <person name="Finn R."/>
            <person name="Kale V."/>
            <person name="Holt S."/>
            <person name="Cochrane G."/>
            <person name="Meng A."/>
            <person name="Brown T."/>
            <person name="Cohen L."/>
        </authorList>
    </citation>
    <scope>NUCLEOTIDE SEQUENCE</scope>
    <source>
        <strain evidence="2">MM31A-1</strain>
    </source>
</reference>
<name>A0A7S3Q1P7_9STRA</name>
<dbReference type="InterPro" id="IPR029044">
    <property type="entry name" value="Nucleotide-diphossugar_trans"/>
</dbReference>
<evidence type="ECO:0000313" key="2">
    <source>
        <dbReference type="EMBL" id="CAE0462922.1"/>
    </source>
</evidence>
<dbReference type="AlphaFoldDB" id="A0A7S3Q1P7"/>
<sequence length="459" mass="52817">MSRQIGNRKLANLILIFCAICLSCSMYNVFVLHCKDTSNSNEVFSAYGFKQFQFKENAAITTTTAESLSRESSDKTHSQGDEMPFRKWAYAFLAGGCSRENRQHSGFIANIAIAAKILHEQNSTADVVALIQMSYDSKHDTLSDDETKFLEAMPNVKIKYLPRFGSRVYENFYALMMEKFQILGLVDYSRVLFLDSDVQPLASLDYIFDLSEPLPENGPAVIEENFIIRWSAEPSAGGFFMLKPSAENYKRSQEIIIETEKKALDLPWPHWDEVEGFGHKIAPSDKWMGIKPKKEGTNWTWHGAFADQGFLYHWVRYEKGNVSIAYQQQIDNYSIVDGKVSIKTLPNDDSEGILNKPSSMYGITPWNKNYRTKSSPWCDFVHYIGTGKPWNLDRKTNPKVQEPNYLKWYAALDELEKMTNVKMEFVKHKTPYGDFPVSKQRIDYIKLKAKNNWDVFKKV</sequence>
<keyword evidence="1" id="KW-1133">Transmembrane helix</keyword>
<evidence type="ECO:0000256" key="1">
    <source>
        <dbReference type="SAM" id="Phobius"/>
    </source>
</evidence>
<dbReference type="SUPFAM" id="SSF53448">
    <property type="entry name" value="Nucleotide-diphospho-sugar transferases"/>
    <property type="match status" value="1"/>
</dbReference>
<accession>A0A7S3Q1P7</accession>
<keyword evidence="1" id="KW-0472">Membrane</keyword>